<dbReference type="EMBL" id="CAIIXF020000002">
    <property type="protein sequence ID" value="CAH1778372.1"/>
    <property type="molecule type" value="Genomic_DNA"/>
</dbReference>
<dbReference type="SMART" id="SM00355">
    <property type="entry name" value="ZnF_C2H2"/>
    <property type="match status" value="4"/>
</dbReference>
<feature type="domain" description="C2H2-type" evidence="8">
    <location>
        <begin position="90"/>
        <end position="117"/>
    </location>
</feature>
<dbReference type="GO" id="GO:0005634">
    <property type="term" value="C:nucleus"/>
    <property type="evidence" value="ECO:0007669"/>
    <property type="project" value="UniProtKB-SubCell"/>
</dbReference>
<dbReference type="InterPro" id="IPR013087">
    <property type="entry name" value="Znf_C2H2_type"/>
</dbReference>
<accession>A0A8S4NBQ5</accession>
<comment type="subcellular location">
    <subcellularLocation>
        <location evidence="1">Nucleus</location>
    </subcellularLocation>
</comment>
<evidence type="ECO:0000256" key="2">
    <source>
        <dbReference type="ARBA" id="ARBA00022723"/>
    </source>
</evidence>
<keyword evidence="4 7" id="KW-0863">Zinc-finger</keyword>
<evidence type="ECO:0000259" key="8">
    <source>
        <dbReference type="PROSITE" id="PS50157"/>
    </source>
</evidence>
<dbReference type="PANTHER" id="PTHR16515">
    <property type="entry name" value="PR DOMAIN ZINC FINGER PROTEIN"/>
    <property type="match status" value="1"/>
</dbReference>
<sequence>DGRFSLILATGECIQVTKNIETKKKYKKRKYECNVCLKKFKRLQEVQKHGVVHTGEKHFKCDICFKKFGHKDHMDRHIKSFHKKTEKRNYKCNTCLKSFKRSEHLENHRRTHTGEKPFKCEICLRTFSRKHHVDQHKKSKHKDPDKKS</sequence>
<dbReference type="PROSITE" id="PS00028">
    <property type="entry name" value="ZINC_FINGER_C2H2_1"/>
    <property type="match status" value="4"/>
</dbReference>
<dbReference type="OrthoDB" id="10046198at2759"/>
<gene>
    <name evidence="9" type="ORF">OFUS_LOCUS5300</name>
</gene>
<dbReference type="SUPFAM" id="SSF57667">
    <property type="entry name" value="beta-beta-alpha zinc fingers"/>
    <property type="match status" value="2"/>
</dbReference>
<dbReference type="FunFam" id="3.30.160.60:FF:000512">
    <property type="entry name" value="zinc finger protein 197 isoform X1"/>
    <property type="match status" value="1"/>
</dbReference>
<proteinExistence type="predicted"/>
<evidence type="ECO:0000313" key="10">
    <source>
        <dbReference type="Proteomes" id="UP000749559"/>
    </source>
</evidence>
<dbReference type="InterPro" id="IPR050331">
    <property type="entry name" value="Zinc_finger"/>
</dbReference>
<evidence type="ECO:0000256" key="6">
    <source>
        <dbReference type="ARBA" id="ARBA00023242"/>
    </source>
</evidence>
<name>A0A8S4NBQ5_OWEFU</name>
<evidence type="ECO:0000256" key="4">
    <source>
        <dbReference type="ARBA" id="ARBA00022771"/>
    </source>
</evidence>
<feature type="non-terminal residue" evidence="9">
    <location>
        <position position="1"/>
    </location>
</feature>
<evidence type="ECO:0000256" key="1">
    <source>
        <dbReference type="ARBA" id="ARBA00004123"/>
    </source>
</evidence>
<dbReference type="Pfam" id="PF12874">
    <property type="entry name" value="zf-met"/>
    <property type="match status" value="1"/>
</dbReference>
<feature type="domain" description="C2H2-type" evidence="8">
    <location>
        <begin position="118"/>
        <end position="146"/>
    </location>
</feature>
<dbReference type="Pfam" id="PF00096">
    <property type="entry name" value="zf-C2H2"/>
    <property type="match status" value="2"/>
</dbReference>
<feature type="domain" description="C2H2-type" evidence="8">
    <location>
        <begin position="59"/>
        <end position="87"/>
    </location>
</feature>
<keyword evidence="5" id="KW-0862">Zinc</keyword>
<keyword evidence="2" id="KW-0479">Metal-binding</keyword>
<evidence type="ECO:0000256" key="5">
    <source>
        <dbReference type="ARBA" id="ARBA00022833"/>
    </source>
</evidence>
<keyword evidence="6" id="KW-0539">Nucleus</keyword>
<dbReference type="GO" id="GO:0008270">
    <property type="term" value="F:zinc ion binding"/>
    <property type="evidence" value="ECO:0007669"/>
    <property type="project" value="UniProtKB-KW"/>
</dbReference>
<dbReference type="InterPro" id="IPR036236">
    <property type="entry name" value="Znf_C2H2_sf"/>
</dbReference>
<dbReference type="Gene3D" id="3.30.160.60">
    <property type="entry name" value="Classic Zinc Finger"/>
    <property type="match status" value="4"/>
</dbReference>
<dbReference type="PROSITE" id="PS50157">
    <property type="entry name" value="ZINC_FINGER_C2H2_2"/>
    <property type="match status" value="4"/>
</dbReference>
<keyword evidence="10" id="KW-1185">Reference proteome</keyword>
<evidence type="ECO:0000256" key="7">
    <source>
        <dbReference type="PROSITE-ProRule" id="PRU00042"/>
    </source>
</evidence>
<comment type="caution">
    <text evidence="9">The sequence shown here is derived from an EMBL/GenBank/DDBJ whole genome shotgun (WGS) entry which is preliminary data.</text>
</comment>
<keyword evidence="3" id="KW-0677">Repeat</keyword>
<dbReference type="FunFam" id="3.30.160.60:FF:000624">
    <property type="entry name" value="zinc finger protein 697"/>
    <property type="match status" value="1"/>
</dbReference>
<dbReference type="GO" id="GO:0010468">
    <property type="term" value="P:regulation of gene expression"/>
    <property type="evidence" value="ECO:0007669"/>
    <property type="project" value="TreeGrafter"/>
</dbReference>
<reference evidence="9" key="1">
    <citation type="submission" date="2022-03" db="EMBL/GenBank/DDBJ databases">
        <authorList>
            <person name="Martin C."/>
        </authorList>
    </citation>
    <scope>NUCLEOTIDE SEQUENCE</scope>
</reference>
<dbReference type="Proteomes" id="UP000749559">
    <property type="component" value="Unassembled WGS sequence"/>
</dbReference>
<feature type="domain" description="C2H2-type" evidence="8">
    <location>
        <begin position="31"/>
        <end position="58"/>
    </location>
</feature>
<evidence type="ECO:0000313" key="9">
    <source>
        <dbReference type="EMBL" id="CAH1778372.1"/>
    </source>
</evidence>
<dbReference type="PANTHER" id="PTHR16515:SF66">
    <property type="entry name" value="C2H2-TYPE DOMAIN-CONTAINING PROTEIN"/>
    <property type="match status" value="1"/>
</dbReference>
<organism evidence="9 10">
    <name type="scientific">Owenia fusiformis</name>
    <name type="common">Polychaete worm</name>
    <dbReference type="NCBI Taxonomy" id="6347"/>
    <lineage>
        <taxon>Eukaryota</taxon>
        <taxon>Metazoa</taxon>
        <taxon>Spiralia</taxon>
        <taxon>Lophotrochozoa</taxon>
        <taxon>Annelida</taxon>
        <taxon>Polychaeta</taxon>
        <taxon>Sedentaria</taxon>
        <taxon>Canalipalpata</taxon>
        <taxon>Sabellida</taxon>
        <taxon>Oweniida</taxon>
        <taxon>Oweniidae</taxon>
        <taxon>Owenia</taxon>
    </lineage>
</organism>
<evidence type="ECO:0000256" key="3">
    <source>
        <dbReference type="ARBA" id="ARBA00022737"/>
    </source>
</evidence>
<protein>
    <recommendedName>
        <fullName evidence="8">C2H2-type domain-containing protein</fullName>
    </recommendedName>
</protein>
<dbReference type="AlphaFoldDB" id="A0A8S4NBQ5"/>